<evidence type="ECO:0000313" key="4">
    <source>
        <dbReference type="Proteomes" id="UP000271573"/>
    </source>
</evidence>
<dbReference type="AlphaFoldDB" id="A0A3G9J639"/>
<sequence>MSSTVDASVAAKKLSHKPKSHKPKRANHGRSKHATTHAAVPPKTRASTSTPHASHASVVAPRRVVGSTPTTTSTSQRIGPKPVPDVLQQVATAVQDAFSLFGWNLLALIPIAGIAIAISRQMKSPRGPGSNRSGSRVSASR</sequence>
<evidence type="ECO:0000256" key="2">
    <source>
        <dbReference type="SAM" id="Phobius"/>
    </source>
</evidence>
<evidence type="ECO:0000256" key="1">
    <source>
        <dbReference type="SAM" id="MobiDB-lite"/>
    </source>
</evidence>
<organism evidence="3 4">
    <name type="scientific">Nocardioides baekrokdamisoli</name>
    <dbReference type="NCBI Taxonomy" id="1804624"/>
    <lineage>
        <taxon>Bacteria</taxon>
        <taxon>Bacillati</taxon>
        <taxon>Actinomycetota</taxon>
        <taxon>Actinomycetes</taxon>
        <taxon>Propionibacteriales</taxon>
        <taxon>Nocardioidaceae</taxon>
        <taxon>Nocardioides</taxon>
    </lineage>
</organism>
<keyword evidence="2" id="KW-0812">Transmembrane</keyword>
<keyword evidence="2" id="KW-1133">Transmembrane helix</keyword>
<dbReference type="KEGG" id="nbe:Back2_27660"/>
<feature type="region of interest" description="Disordered" evidence="1">
    <location>
        <begin position="122"/>
        <end position="141"/>
    </location>
</feature>
<gene>
    <name evidence="3" type="ORF">Back2_27660</name>
</gene>
<evidence type="ECO:0000313" key="3">
    <source>
        <dbReference type="EMBL" id="BBH18479.1"/>
    </source>
</evidence>
<name>A0A3G9J639_9ACTN</name>
<dbReference type="Proteomes" id="UP000271573">
    <property type="component" value="Chromosome"/>
</dbReference>
<feature type="compositionally biased region" description="Low complexity" evidence="1">
    <location>
        <begin position="46"/>
        <end position="57"/>
    </location>
</feature>
<dbReference type="EMBL" id="AP019307">
    <property type="protein sequence ID" value="BBH18479.1"/>
    <property type="molecule type" value="Genomic_DNA"/>
</dbReference>
<accession>A0A3G9J639</accession>
<keyword evidence="4" id="KW-1185">Reference proteome</keyword>
<reference evidence="3 4" key="1">
    <citation type="submission" date="2018-11" db="EMBL/GenBank/DDBJ databases">
        <title>Complete genome sequence of Nocardioides baekrokdamisoli strain KCTC 39748.</title>
        <authorList>
            <person name="Kang S.W."/>
            <person name="Lee K.C."/>
            <person name="Kim K.K."/>
            <person name="Kim J.S."/>
            <person name="Kim D.S."/>
            <person name="Ko S.H."/>
            <person name="Yang S.H."/>
            <person name="Shin Y.K."/>
            <person name="Lee J.S."/>
        </authorList>
    </citation>
    <scope>NUCLEOTIDE SEQUENCE [LARGE SCALE GENOMIC DNA]</scope>
    <source>
        <strain evidence="3 4">KCTC 39748</strain>
    </source>
</reference>
<feature type="transmembrane region" description="Helical" evidence="2">
    <location>
        <begin position="97"/>
        <end position="118"/>
    </location>
</feature>
<protein>
    <submittedName>
        <fullName evidence="3">Uncharacterized protein</fullName>
    </submittedName>
</protein>
<feature type="compositionally biased region" description="Basic residues" evidence="1">
    <location>
        <begin position="13"/>
        <end position="35"/>
    </location>
</feature>
<feature type="region of interest" description="Disordered" evidence="1">
    <location>
        <begin position="1"/>
        <end position="82"/>
    </location>
</feature>
<keyword evidence="2" id="KW-0472">Membrane</keyword>
<proteinExistence type="predicted"/>